<dbReference type="Proteomes" id="UP001476282">
    <property type="component" value="Unassembled WGS sequence"/>
</dbReference>
<keyword evidence="3" id="KW-1185">Reference proteome</keyword>
<dbReference type="Pfam" id="PF04972">
    <property type="entry name" value="BON"/>
    <property type="match status" value="2"/>
</dbReference>
<accession>A0ABP9UP28</accession>
<feature type="domain" description="BON" evidence="1">
    <location>
        <begin position="105"/>
        <end position="174"/>
    </location>
</feature>
<evidence type="ECO:0000259" key="1">
    <source>
        <dbReference type="PROSITE" id="PS50914"/>
    </source>
</evidence>
<proteinExistence type="predicted"/>
<evidence type="ECO:0000313" key="3">
    <source>
        <dbReference type="Proteomes" id="UP001476282"/>
    </source>
</evidence>
<dbReference type="PROSITE" id="PS50914">
    <property type="entry name" value="BON"/>
    <property type="match status" value="1"/>
</dbReference>
<dbReference type="InterPro" id="IPR007055">
    <property type="entry name" value="BON_dom"/>
</dbReference>
<reference evidence="2 3" key="1">
    <citation type="submission" date="2024-02" db="EMBL/GenBank/DDBJ databases">
        <title>Haloferula sargassicola NBRC 104335.</title>
        <authorList>
            <person name="Ichikawa N."/>
            <person name="Katano-Makiyama Y."/>
            <person name="Hidaka K."/>
        </authorList>
    </citation>
    <scope>NUCLEOTIDE SEQUENCE [LARGE SCALE GENOMIC DNA]</scope>
    <source>
        <strain evidence="2 3">NBRC 104335</strain>
    </source>
</reference>
<dbReference type="EMBL" id="BAABRI010000008">
    <property type="protein sequence ID" value="GAA5482436.1"/>
    <property type="molecule type" value="Genomic_DNA"/>
</dbReference>
<gene>
    <name evidence="2" type="ORF">Hsar01_01658</name>
</gene>
<comment type="caution">
    <text evidence="2">The sequence shown here is derived from an EMBL/GenBank/DDBJ whole genome shotgun (WGS) entry which is preliminary data.</text>
</comment>
<name>A0ABP9UP28_9BACT</name>
<organism evidence="2 3">
    <name type="scientific">Haloferula sargassicola</name>
    <dbReference type="NCBI Taxonomy" id="490096"/>
    <lineage>
        <taxon>Bacteria</taxon>
        <taxon>Pseudomonadati</taxon>
        <taxon>Verrucomicrobiota</taxon>
        <taxon>Verrucomicrobiia</taxon>
        <taxon>Verrucomicrobiales</taxon>
        <taxon>Verrucomicrobiaceae</taxon>
        <taxon>Haloferula</taxon>
    </lineage>
</organism>
<sequence>MPGMRTSSWATLVRPALLTAVLVAVDIATSYSAELPTTGPVERLNDFLAASGRTRGADFTVQVEDHIAHLSGTVRTIDQAEFIAESAMCMDEVFGIVQDLRVDAPAAKAELVATELLSRSPVLENASIRVSVSHDGVAVVSGSVGCFDEEDVARELVSRVEGIREIDMQVKTDPFLMRPQGAVEAQLLMSYADDPISSSYALVPTFSDGRLVLTGTVASPEEKDRLLLTSLVSGVMECDAAGVVVDPQLAVAGIAEKDYQTSDILKVLDRVIETDPRLAECQLVTGFVGSRLTIDGVAPSAAAREACLADARALPGVTGIDARIAIGDGVGPSLSAN</sequence>
<protein>
    <recommendedName>
        <fullName evidence="1">BON domain-containing protein</fullName>
    </recommendedName>
</protein>
<evidence type="ECO:0000313" key="2">
    <source>
        <dbReference type="EMBL" id="GAA5482436.1"/>
    </source>
</evidence>